<reference evidence="3 4" key="1">
    <citation type="journal article" date="2014" name="PLoS Genet.">
        <title>Phylogenetically driven sequencing of extremely halophilic archaea reveals strategies for static and dynamic osmo-response.</title>
        <authorList>
            <person name="Becker E.A."/>
            <person name="Seitzer P.M."/>
            <person name="Tritt A."/>
            <person name="Larsen D."/>
            <person name="Krusor M."/>
            <person name="Yao A.I."/>
            <person name="Wu D."/>
            <person name="Madern D."/>
            <person name="Eisen J.A."/>
            <person name="Darling A.E."/>
            <person name="Facciotti M.T."/>
        </authorList>
    </citation>
    <scope>NUCLEOTIDE SEQUENCE [LARGE SCALE GENOMIC DNA]</scope>
    <source>
        <strain evidence="3 4">JCM 10247</strain>
    </source>
</reference>
<feature type="transmembrane region" description="Helical" evidence="2">
    <location>
        <begin position="376"/>
        <end position="397"/>
    </location>
</feature>
<gene>
    <name evidence="3" type="ORF">C473_06965</name>
</gene>
<dbReference type="PANTHER" id="PTHR35902:SF6">
    <property type="entry name" value="CONSERVED WITHIN P. AEROPHILUM"/>
    <property type="match status" value="1"/>
</dbReference>
<comment type="caution">
    <text evidence="3">The sequence shown here is derived from an EMBL/GenBank/DDBJ whole genome shotgun (WGS) entry which is preliminary data.</text>
</comment>
<evidence type="ECO:0000313" key="3">
    <source>
        <dbReference type="EMBL" id="ELZ33799.1"/>
    </source>
</evidence>
<sequence>MRWSLFPRLVLALLVLVSSTGVVAVTAADPAIQLSSVTVTPDDPTTDEQVTIDATISNLDNSDTIVDVSSLYVRSAGTADEFVRIENIGSISPGGSLSVPISTTFETPGQKQLEVNLVVQDTNGDYHSYSYPVYVEVAEPDVKAGLSASAPENESETIEVSLTNFGNTNLTDVEVTATANGDVFDRNLVRDVSPESSQVTSFDTGGVVSDTVEFTATYDAAGASHSTSLATDINEETQVPGEIRLTAVAVSRAGAGVMIEGDAANLGGTDADSVLVQINDTADVHPVSPSGEYFVGGVEASEFATFELTAETDSNASSVPVTITYIVDNERVTTTQQVDLTATAMSAGPSAAPGDSAATSSSAAASHSGAAGSGGLPLRLLAGGVAVITILLAGVAYRWRSQ</sequence>
<dbReference type="InterPro" id="IPR013783">
    <property type="entry name" value="Ig-like_fold"/>
</dbReference>
<dbReference type="AlphaFoldDB" id="M0DHZ0"/>
<accession>M0DHZ0</accession>
<organism evidence="3 4">
    <name type="scientific">Halorubrum distributum JCM 10247</name>
    <dbReference type="NCBI Taxonomy" id="1227486"/>
    <lineage>
        <taxon>Archaea</taxon>
        <taxon>Methanobacteriati</taxon>
        <taxon>Methanobacteriota</taxon>
        <taxon>Stenosarchaea group</taxon>
        <taxon>Halobacteria</taxon>
        <taxon>Halobacteriales</taxon>
        <taxon>Haloferacaceae</taxon>
        <taxon>Halorubrum</taxon>
        <taxon>Halorubrum distributum group</taxon>
    </lineage>
</organism>
<keyword evidence="2" id="KW-0812">Transmembrane</keyword>
<keyword evidence="2" id="KW-1133">Transmembrane helix</keyword>
<evidence type="ECO:0008006" key="5">
    <source>
        <dbReference type="Google" id="ProtNLM"/>
    </source>
</evidence>
<keyword evidence="2" id="KW-0472">Membrane</keyword>
<evidence type="ECO:0000313" key="4">
    <source>
        <dbReference type="Proteomes" id="UP000011572"/>
    </source>
</evidence>
<dbReference type="PANTHER" id="PTHR35902">
    <property type="entry name" value="S-LAYER DOMAIN-LIKE PROTEIN-RELATED"/>
    <property type="match status" value="1"/>
</dbReference>
<evidence type="ECO:0000256" key="2">
    <source>
        <dbReference type="SAM" id="Phobius"/>
    </source>
</evidence>
<dbReference type="RefSeq" id="WP_007345037.1">
    <property type="nucleotide sequence ID" value="NZ_AOIW01000044.1"/>
</dbReference>
<proteinExistence type="predicted"/>
<feature type="region of interest" description="Disordered" evidence="1">
    <location>
        <begin position="346"/>
        <end position="366"/>
    </location>
</feature>
<evidence type="ECO:0000256" key="1">
    <source>
        <dbReference type="SAM" id="MobiDB-lite"/>
    </source>
</evidence>
<dbReference type="Proteomes" id="UP000011572">
    <property type="component" value="Unassembled WGS sequence"/>
</dbReference>
<protein>
    <recommendedName>
        <fullName evidence="5">CARDB domain-containing protein</fullName>
    </recommendedName>
</protein>
<name>M0DHZ0_9EURY</name>
<dbReference type="EMBL" id="AOIW01000044">
    <property type="protein sequence ID" value="ELZ33799.1"/>
    <property type="molecule type" value="Genomic_DNA"/>
</dbReference>
<dbReference type="Gene3D" id="2.60.40.10">
    <property type="entry name" value="Immunoglobulins"/>
    <property type="match status" value="1"/>
</dbReference>